<dbReference type="SUPFAM" id="SSF55347">
    <property type="entry name" value="Glyceraldehyde-3-phosphate dehydrogenase-like, C-terminal domain"/>
    <property type="match status" value="1"/>
</dbReference>
<evidence type="ECO:0000256" key="1">
    <source>
        <dbReference type="ARBA" id="ARBA00010928"/>
    </source>
</evidence>
<dbReference type="PANTHER" id="PTHR43708:SF5">
    <property type="entry name" value="CONSERVED EXPRESSED OXIDOREDUCTASE (EUROFUNG)-RELATED"/>
    <property type="match status" value="1"/>
</dbReference>
<reference evidence="7" key="2">
    <citation type="journal article" date="2019" name="IMA Fungus">
        <title>Genome sequencing and comparison of five Tilletia species to identify candidate genes for the detection of regulated species infecting wheat.</title>
        <authorList>
            <person name="Nguyen H.D.T."/>
            <person name="Sultana T."/>
            <person name="Kesanakurti P."/>
            <person name="Hambleton S."/>
        </authorList>
    </citation>
    <scope>NUCLEOTIDE SEQUENCE</scope>
    <source>
        <strain evidence="7">DAOMC 238032</strain>
    </source>
</reference>
<comment type="similarity">
    <text evidence="1">Belongs to the Gfo/Idh/MocA family.</text>
</comment>
<dbReference type="EMBL" id="CAJHJG010006435">
    <property type="protein sequence ID" value="CAD6957055.1"/>
    <property type="molecule type" value="Genomic_DNA"/>
</dbReference>
<dbReference type="EMBL" id="LWDD02000531">
    <property type="protein sequence ID" value="KAE8259304.1"/>
    <property type="molecule type" value="Genomic_DNA"/>
</dbReference>
<keyword evidence="9" id="KW-1185">Reference proteome</keyword>
<proteinExistence type="inferred from homology"/>
<evidence type="ECO:0000313" key="6">
    <source>
        <dbReference type="EMBL" id="CAD6957055.1"/>
    </source>
</evidence>
<dbReference type="Gene3D" id="3.40.50.720">
    <property type="entry name" value="NAD(P)-binding Rossmann-like Domain"/>
    <property type="match status" value="1"/>
</dbReference>
<dbReference type="SUPFAM" id="SSF51735">
    <property type="entry name" value="NAD(P)-binding Rossmann-fold domains"/>
    <property type="match status" value="1"/>
</dbReference>
<feature type="domain" description="GFO/IDH/MocA-like oxidoreductase" evidence="5">
    <location>
        <begin position="164"/>
        <end position="247"/>
    </location>
</feature>
<gene>
    <name evidence="7" type="ORF">A4X03_0g4125</name>
    <name evidence="6" type="ORF">JKIAZH3_G3121</name>
</gene>
<comment type="caution">
    <text evidence="7">The sequence shown here is derived from an EMBL/GenBank/DDBJ whole genome shotgun (WGS) entry which is preliminary data.</text>
</comment>
<evidence type="ECO:0000256" key="3">
    <source>
        <dbReference type="SAM" id="MobiDB-lite"/>
    </source>
</evidence>
<dbReference type="Proteomes" id="UP000836402">
    <property type="component" value="Unassembled WGS sequence"/>
</dbReference>
<dbReference type="PANTHER" id="PTHR43708">
    <property type="entry name" value="CONSERVED EXPRESSED OXIDOREDUCTASE (EUROFUNG)"/>
    <property type="match status" value="1"/>
</dbReference>
<accession>A0A177VEW8</accession>
<reference evidence="7" key="1">
    <citation type="submission" date="2016-04" db="EMBL/GenBank/DDBJ databases">
        <authorList>
            <person name="Nguyen H.D."/>
            <person name="Kesanakurti P."/>
            <person name="Cullis J."/>
            <person name="Levesque C.A."/>
            <person name="Hambleton S."/>
        </authorList>
    </citation>
    <scope>NUCLEOTIDE SEQUENCE</scope>
    <source>
        <strain evidence="7">DAOMC 238032</strain>
    </source>
</reference>
<feature type="compositionally biased region" description="Basic and acidic residues" evidence="3">
    <location>
        <begin position="298"/>
        <end position="307"/>
    </location>
</feature>
<evidence type="ECO:0000313" key="8">
    <source>
        <dbReference type="Proteomes" id="UP000077671"/>
    </source>
</evidence>
<protein>
    <recommendedName>
        <fullName evidence="10">Gfo/Idh/MocA-like oxidoreductase N-terminal domain-containing protein</fullName>
    </recommendedName>
</protein>
<dbReference type="GO" id="GO:0000166">
    <property type="term" value="F:nucleotide binding"/>
    <property type="evidence" value="ECO:0007669"/>
    <property type="project" value="InterPro"/>
</dbReference>
<dbReference type="Pfam" id="PF22725">
    <property type="entry name" value="GFO_IDH_MocA_C3"/>
    <property type="match status" value="1"/>
</dbReference>
<dbReference type="Pfam" id="PF01408">
    <property type="entry name" value="GFO_IDH_MocA"/>
    <property type="match status" value="1"/>
</dbReference>
<name>A0A177VEW8_9BASI</name>
<feature type="region of interest" description="Disordered" evidence="3">
    <location>
        <begin position="298"/>
        <end position="319"/>
    </location>
</feature>
<keyword evidence="2" id="KW-0560">Oxidoreductase</keyword>
<evidence type="ECO:0000259" key="5">
    <source>
        <dbReference type="Pfam" id="PF22725"/>
    </source>
</evidence>
<organism evidence="7 8">
    <name type="scientific">Tilletia caries</name>
    <name type="common">wheat bunt fungus</name>
    <dbReference type="NCBI Taxonomy" id="13290"/>
    <lineage>
        <taxon>Eukaryota</taxon>
        <taxon>Fungi</taxon>
        <taxon>Dikarya</taxon>
        <taxon>Basidiomycota</taxon>
        <taxon>Ustilaginomycotina</taxon>
        <taxon>Exobasidiomycetes</taxon>
        <taxon>Tilletiales</taxon>
        <taxon>Tilletiaceae</taxon>
        <taxon>Tilletia</taxon>
    </lineage>
</organism>
<dbReference type="InterPro" id="IPR055170">
    <property type="entry name" value="GFO_IDH_MocA-like_dom"/>
</dbReference>
<dbReference type="InterPro" id="IPR051317">
    <property type="entry name" value="Gfo/Idh/MocA_oxidoreduct"/>
</dbReference>
<dbReference type="AlphaFoldDB" id="A0A177VEW8"/>
<sequence length="443" mass="47577">MSAASATRPKIPVGVIGFGNSSRTFHLPLVLSLPDIFTLYAIQQRPESKGEDASRLFPTARKVPDVDTLIGDGPDALPKKSLVIITVVNELHVPLAKKALEAGYHVVIEKPMALTVEDAQMLAELSAKLGLVCSAYQNRRFDGDFLTIKSLMAPPKGHESQPPALGIPTYFESRFDRFRPLVKGGWREEISTEQGGGMLWDLGSHLVDQALSLFGPPASVTAFVQNQRGQLPSQLDDDFTIRLSYPASAPLPPDSLAPGTKLSGLQVVLGASCLSAHLAAEQPRFRVEALNGSYEKRGVDPQEDQLKKGWSPRSHPDSFGTYQTDVDPASVHYGRLTTLPASVTNATSGSAPPAPTDKGPGSGYVPPLVASDIPTLPGRYIDYYINIGQTIAAADQARVTSVEAATQAIEANLIVKPAQVVDAIKVLDLARRSAAERRTLDFE</sequence>
<dbReference type="InterPro" id="IPR000683">
    <property type="entry name" value="Gfo/Idh/MocA-like_OxRdtase_N"/>
</dbReference>
<evidence type="ECO:0000259" key="4">
    <source>
        <dbReference type="Pfam" id="PF01408"/>
    </source>
</evidence>
<evidence type="ECO:0000313" key="9">
    <source>
        <dbReference type="Proteomes" id="UP000836402"/>
    </source>
</evidence>
<evidence type="ECO:0008006" key="10">
    <source>
        <dbReference type="Google" id="ProtNLM"/>
    </source>
</evidence>
<evidence type="ECO:0000313" key="7">
    <source>
        <dbReference type="EMBL" id="KAE8259304.1"/>
    </source>
</evidence>
<feature type="domain" description="Gfo/Idh/MocA-like oxidoreductase N-terminal" evidence="4">
    <location>
        <begin position="13"/>
        <end position="135"/>
    </location>
</feature>
<reference evidence="6" key="3">
    <citation type="submission" date="2020-10" db="EMBL/GenBank/DDBJ databases">
        <authorList>
            <person name="Sedaghatjoo S."/>
        </authorList>
    </citation>
    <scope>NUCLEOTIDE SEQUENCE</scope>
    <source>
        <strain evidence="6">AZH3</strain>
    </source>
</reference>
<dbReference type="GO" id="GO:0016491">
    <property type="term" value="F:oxidoreductase activity"/>
    <property type="evidence" value="ECO:0007669"/>
    <property type="project" value="UniProtKB-KW"/>
</dbReference>
<dbReference type="InterPro" id="IPR036291">
    <property type="entry name" value="NAD(P)-bd_dom_sf"/>
</dbReference>
<dbReference type="Gene3D" id="3.30.360.10">
    <property type="entry name" value="Dihydrodipicolinate Reductase, domain 2"/>
    <property type="match status" value="1"/>
</dbReference>
<dbReference type="Proteomes" id="UP000077671">
    <property type="component" value="Unassembled WGS sequence"/>
</dbReference>
<evidence type="ECO:0000256" key="2">
    <source>
        <dbReference type="ARBA" id="ARBA00023002"/>
    </source>
</evidence>